<dbReference type="PANTHER" id="PTHR30055">
    <property type="entry name" value="HTH-TYPE TRANSCRIPTIONAL REGULATOR RUTR"/>
    <property type="match status" value="1"/>
</dbReference>
<protein>
    <submittedName>
        <fullName evidence="5">TetR family transcriptional regulator</fullName>
    </submittedName>
</protein>
<feature type="domain" description="HTH cro/C1-type" evidence="3">
    <location>
        <begin position="22"/>
        <end position="76"/>
    </location>
</feature>
<dbReference type="PROSITE" id="PS50943">
    <property type="entry name" value="HTH_CROC1"/>
    <property type="match status" value="1"/>
</dbReference>
<dbReference type="Gene3D" id="1.10.357.10">
    <property type="entry name" value="Tetracycline Repressor, domain 2"/>
    <property type="match status" value="1"/>
</dbReference>
<gene>
    <name evidence="5" type="ORF">E0H73_12485</name>
</gene>
<proteinExistence type="predicted"/>
<dbReference type="InterPro" id="IPR010982">
    <property type="entry name" value="Lambda_DNA-bd_dom_sf"/>
</dbReference>
<dbReference type="OrthoDB" id="1669699at2"/>
<reference evidence="5 6" key="1">
    <citation type="submission" date="2019-02" db="EMBL/GenBank/DDBJ databases">
        <title>Kribbella capetownensis sp. nov. and Kribbella speibonae sp. nov., isolated from soil.</title>
        <authorList>
            <person name="Curtis S.M."/>
            <person name="Norton I."/>
            <person name="Everest G.J."/>
            <person name="Meyers P.R."/>
        </authorList>
    </citation>
    <scope>NUCLEOTIDE SEQUENCE [LARGE SCALE GENOMIC DNA]</scope>
    <source>
        <strain evidence="5 6">NRRL B-24813</strain>
    </source>
</reference>
<dbReference type="GO" id="GO:0000976">
    <property type="term" value="F:transcription cis-regulatory region binding"/>
    <property type="evidence" value="ECO:0007669"/>
    <property type="project" value="TreeGrafter"/>
</dbReference>
<dbReference type="InterPro" id="IPR001647">
    <property type="entry name" value="HTH_TetR"/>
</dbReference>
<dbReference type="InterPro" id="IPR041490">
    <property type="entry name" value="KstR2_TetR_C"/>
</dbReference>
<dbReference type="InterPro" id="IPR036271">
    <property type="entry name" value="Tet_transcr_reg_TetR-rel_C_sf"/>
</dbReference>
<feature type="DNA-binding region" description="H-T-H motif" evidence="2">
    <location>
        <begin position="130"/>
        <end position="149"/>
    </location>
</feature>
<organism evidence="5 6">
    <name type="scientific">Kribbella pittospori</name>
    <dbReference type="NCBI Taxonomy" id="722689"/>
    <lineage>
        <taxon>Bacteria</taxon>
        <taxon>Bacillati</taxon>
        <taxon>Actinomycetota</taxon>
        <taxon>Actinomycetes</taxon>
        <taxon>Propionibacteriales</taxon>
        <taxon>Kribbellaceae</taxon>
        <taxon>Kribbella</taxon>
    </lineage>
</organism>
<dbReference type="GO" id="GO:0003700">
    <property type="term" value="F:DNA-binding transcription factor activity"/>
    <property type="evidence" value="ECO:0007669"/>
    <property type="project" value="TreeGrafter"/>
</dbReference>
<dbReference type="PRINTS" id="PR00455">
    <property type="entry name" value="HTHTETR"/>
</dbReference>
<dbReference type="InterPro" id="IPR050109">
    <property type="entry name" value="HTH-type_TetR-like_transc_reg"/>
</dbReference>
<feature type="domain" description="HTH tetR-type" evidence="4">
    <location>
        <begin position="107"/>
        <end position="167"/>
    </location>
</feature>
<dbReference type="EMBL" id="SJKB01000003">
    <property type="protein sequence ID" value="TCC63270.1"/>
    <property type="molecule type" value="Genomic_DNA"/>
</dbReference>
<dbReference type="Pfam" id="PF00440">
    <property type="entry name" value="TetR_N"/>
    <property type="match status" value="1"/>
</dbReference>
<dbReference type="SUPFAM" id="SSF47413">
    <property type="entry name" value="lambda repressor-like DNA-binding domains"/>
    <property type="match status" value="1"/>
</dbReference>
<dbReference type="SUPFAM" id="SSF48498">
    <property type="entry name" value="Tetracyclin repressor-like, C-terminal domain"/>
    <property type="match status" value="1"/>
</dbReference>
<dbReference type="Pfam" id="PF13560">
    <property type="entry name" value="HTH_31"/>
    <property type="match status" value="1"/>
</dbReference>
<sequence length="295" mass="32066">MSPVSEHLATDDDARATIGRRVRQLRTARGISLRRLAAELAVSPATMSAVENGRTGVDAVRLAQIAGLLNVPVEQLFPEWSTDLRQRSGRGVLAMAVVGEDWRRFPPIELDAPLAAALAAFLEVGYHGATIRDIAQRAGLSVPGLYHHYASKQEMLVAILDLTMDDLQTRMLAARAEGRDPVARFALLVECLALFHTHRRELGFVGASEMRSLQPAARERVAAARRAVQRMVDVEVKLAAQDGSFTTPHAHEASRAVVTMCTALSQWFQAGGPSTPEEVAHLYVDLALDLVGNHS</sequence>
<evidence type="ECO:0000259" key="3">
    <source>
        <dbReference type="PROSITE" id="PS50943"/>
    </source>
</evidence>
<dbReference type="Gene3D" id="1.10.260.40">
    <property type="entry name" value="lambda repressor-like DNA-binding domains"/>
    <property type="match status" value="1"/>
</dbReference>
<evidence type="ECO:0000259" key="4">
    <source>
        <dbReference type="PROSITE" id="PS50977"/>
    </source>
</evidence>
<evidence type="ECO:0000256" key="2">
    <source>
        <dbReference type="PROSITE-ProRule" id="PRU00335"/>
    </source>
</evidence>
<dbReference type="Pfam" id="PF17932">
    <property type="entry name" value="TetR_C_24"/>
    <property type="match status" value="1"/>
</dbReference>
<dbReference type="InterPro" id="IPR001387">
    <property type="entry name" value="Cro/C1-type_HTH"/>
</dbReference>
<dbReference type="SMART" id="SM00530">
    <property type="entry name" value="HTH_XRE"/>
    <property type="match status" value="1"/>
</dbReference>
<accession>A0A4R0KS81</accession>
<dbReference type="SUPFAM" id="SSF46689">
    <property type="entry name" value="Homeodomain-like"/>
    <property type="match status" value="1"/>
</dbReference>
<name>A0A4R0KS81_9ACTN</name>
<dbReference type="CDD" id="cd00093">
    <property type="entry name" value="HTH_XRE"/>
    <property type="match status" value="1"/>
</dbReference>
<evidence type="ECO:0000313" key="6">
    <source>
        <dbReference type="Proteomes" id="UP000291144"/>
    </source>
</evidence>
<dbReference type="AlphaFoldDB" id="A0A4R0KS81"/>
<keyword evidence="1 2" id="KW-0238">DNA-binding</keyword>
<keyword evidence="6" id="KW-1185">Reference proteome</keyword>
<evidence type="ECO:0000256" key="1">
    <source>
        <dbReference type="ARBA" id="ARBA00023125"/>
    </source>
</evidence>
<dbReference type="PANTHER" id="PTHR30055:SF237">
    <property type="entry name" value="TRANSCRIPTIONAL REPRESSOR MCE3R"/>
    <property type="match status" value="1"/>
</dbReference>
<comment type="caution">
    <text evidence="5">The sequence shown here is derived from an EMBL/GenBank/DDBJ whole genome shotgun (WGS) entry which is preliminary data.</text>
</comment>
<dbReference type="InterPro" id="IPR009057">
    <property type="entry name" value="Homeodomain-like_sf"/>
</dbReference>
<dbReference type="Proteomes" id="UP000291144">
    <property type="component" value="Unassembled WGS sequence"/>
</dbReference>
<evidence type="ECO:0000313" key="5">
    <source>
        <dbReference type="EMBL" id="TCC63270.1"/>
    </source>
</evidence>
<dbReference type="PROSITE" id="PS50977">
    <property type="entry name" value="HTH_TETR_2"/>
    <property type="match status" value="1"/>
</dbReference>